<dbReference type="PANTHER" id="PTHR43884:SF12">
    <property type="entry name" value="ISOVALERYL-COA DEHYDROGENASE, MITOCHONDRIAL-RELATED"/>
    <property type="match status" value="1"/>
</dbReference>
<sequence length="373" mass="40971">MNLPTASLSEENRIDSLLKTAIAPQATQLDRDPQALKAAFRLLGEHQLLGLRAPREWGGQDWEATAVYQFIEQSTRYSGALAFLQIQHQRAVQEVAASNNQALKQAYLKQATSGQLGLGVGYSHLRRVKQPISVTQTDGGYIFNGTVPWITGFGIFDYWLLAAELPDGQAVFVLVPFVPSEQGNPGDDGVMIFDPPLALAAMGSTQTVTATLQDYFVSETQLVDIKPPGWIHAYDRAHPFTYCFFTLGCAQAGLDILAQARRSDIPAIADTYAALNQEVQQCRDQIYQMLANPVFADCLRLRAWSIDQATRCAHAAVAASRGAANYSDHPAQRVYRESLVFTVFGQNNDVMNATLESMTARSRQVIASLGVKR</sequence>
<dbReference type="Proteomes" id="UP000625316">
    <property type="component" value="Unassembled WGS sequence"/>
</dbReference>
<feature type="domain" description="Acyl-CoA dehydrogenase/oxidase N-terminal" evidence="1">
    <location>
        <begin position="16"/>
        <end position="114"/>
    </location>
</feature>
<evidence type="ECO:0000259" key="1">
    <source>
        <dbReference type="Pfam" id="PF02771"/>
    </source>
</evidence>
<dbReference type="Gene3D" id="1.20.140.10">
    <property type="entry name" value="Butyryl-CoA Dehydrogenase, subunit A, domain 3"/>
    <property type="match status" value="1"/>
</dbReference>
<organism evidence="2 3">
    <name type="scientific">Romeriopsis navalis LEGE 11480</name>
    <dbReference type="NCBI Taxonomy" id="2777977"/>
    <lineage>
        <taxon>Bacteria</taxon>
        <taxon>Bacillati</taxon>
        <taxon>Cyanobacteriota</taxon>
        <taxon>Cyanophyceae</taxon>
        <taxon>Leptolyngbyales</taxon>
        <taxon>Leptolyngbyaceae</taxon>
        <taxon>Romeriopsis</taxon>
        <taxon>Romeriopsis navalis</taxon>
    </lineage>
</organism>
<dbReference type="Pfam" id="PF02771">
    <property type="entry name" value="Acyl-CoA_dh_N"/>
    <property type="match status" value="1"/>
</dbReference>
<gene>
    <name evidence="2" type="ORF">IQ266_19800</name>
</gene>
<dbReference type="InterPro" id="IPR009100">
    <property type="entry name" value="AcylCoA_DH/oxidase_NM_dom_sf"/>
</dbReference>
<dbReference type="InterPro" id="IPR037069">
    <property type="entry name" value="AcylCoA_DH/ox_N_sf"/>
</dbReference>
<dbReference type="PANTHER" id="PTHR43884">
    <property type="entry name" value="ACYL-COA DEHYDROGENASE"/>
    <property type="match status" value="1"/>
</dbReference>
<dbReference type="Gene3D" id="2.40.110.10">
    <property type="entry name" value="Butyryl-CoA Dehydrogenase, subunit A, domain 2"/>
    <property type="match status" value="1"/>
</dbReference>
<dbReference type="SUPFAM" id="SSF47203">
    <property type="entry name" value="Acyl-CoA dehydrogenase C-terminal domain-like"/>
    <property type="match status" value="1"/>
</dbReference>
<dbReference type="InterPro" id="IPR046373">
    <property type="entry name" value="Acyl-CoA_Oxase/DH_mid-dom_sf"/>
</dbReference>
<dbReference type="InterPro" id="IPR036250">
    <property type="entry name" value="AcylCo_DH-like_C"/>
</dbReference>
<comment type="caution">
    <text evidence="2">The sequence shown here is derived from an EMBL/GenBank/DDBJ whole genome shotgun (WGS) entry which is preliminary data.</text>
</comment>
<proteinExistence type="predicted"/>
<dbReference type="GO" id="GO:0003995">
    <property type="term" value="F:acyl-CoA dehydrogenase activity"/>
    <property type="evidence" value="ECO:0007669"/>
    <property type="project" value="TreeGrafter"/>
</dbReference>
<evidence type="ECO:0000313" key="3">
    <source>
        <dbReference type="Proteomes" id="UP000625316"/>
    </source>
</evidence>
<dbReference type="Gene3D" id="1.10.540.10">
    <property type="entry name" value="Acyl-CoA dehydrogenase/oxidase, N-terminal domain"/>
    <property type="match status" value="1"/>
</dbReference>
<dbReference type="GO" id="GO:0050660">
    <property type="term" value="F:flavin adenine dinucleotide binding"/>
    <property type="evidence" value="ECO:0007669"/>
    <property type="project" value="InterPro"/>
</dbReference>
<dbReference type="InterPro" id="IPR013786">
    <property type="entry name" value="AcylCoA_DH/ox_N"/>
</dbReference>
<name>A0A928Z680_9CYAN</name>
<evidence type="ECO:0000313" key="2">
    <source>
        <dbReference type="EMBL" id="MBE9031985.1"/>
    </source>
</evidence>
<dbReference type="EMBL" id="JADEXQ010000083">
    <property type="protein sequence ID" value="MBE9031985.1"/>
    <property type="molecule type" value="Genomic_DNA"/>
</dbReference>
<dbReference type="SUPFAM" id="SSF56645">
    <property type="entry name" value="Acyl-CoA dehydrogenase NM domain-like"/>
    <property type="match status" value="1"/>
</dbReference>
<accession>A0A928Z680</accession>
<reference evidence="2" key="1">
    <citation type="submission" date="2020-10" db="EMBL/GenBank/DDBJ databases">
        <authorList>
            <person name="Castelo-Branco R."/>
            <person name="Eusebio N."/>
            <person name="Adriana R."/>
            <person name="Vieira A."/>
            <person name="Brugerolle De Fraissinette N."/>
            <person name="Rezende De Castro R."/>
            <person name="Schneider M.P."/>
            <person name="Vasconcelos V."/>
            <person name="Leao P.N."/>
        </authorList>
    </citation>
    <scope>NUCLEOTIDE SEQUENCE</scope>
    <source>
        <strain evidence="2">LEGE 11480</strain>
    </source>
</reference>
<keyword evidence="3" id="KW-1185">Reference proteome</keyword>
<dbReference type="AlphaFoldDB" id="A0A928Z680"/>
<dbReference type="RefSeq" id="WP_264326810.1">
    <property type="nucleotide sequence ID" value="NZ_JADEXQ010000083.1"/>
</dbReference>
<protein>
    <submittedName>
        <fullName evidence="2">Acyl-CoA/acyl-ACP dehydrogenase</fullName>
    </submittedName>
</protein>